<dbReference type="EnsemblPlants" id="QL11p048256:mrna">
    <property type="protein sequence ID" value="QL11p048256:mrna:CDS:1"/>
    <property type="gene ID" value="QL11p048256"/>
</dbReference>
<dbReference type="Gramene" id="QL11p048256:mrna">
    <property type="protein sequence ID" value="QL11p048256:mrna:CDS:1"/>
    <property type="gene ID" value="QL11p048256"/>
</dbReference>
<reference evidence="1 2" key="1">
    <citation type="journal article" date="2016" name="G3 (Bethesda)">
        <title>First Draft Assembly and Annotation of the Genome of a California Endemic Oak Quercus lobata Nee (Fagaceae).</title>
        <authorList>
            <person name="Sork V.L."/>
            <person name="Fitz-Gibbon S.T."/>
            <person name="Puiu D."/>
            <person name="Crepeau M."/>
            <person name="Gugger P.F."/>
            <person name="Sherman R."/>
            <person name="Stevens K."/>
            <person name="Langley C.H."/>
            <person name="Pellegrini M."/>
            <person name="Salzberg S.L."/>
        </authorList>
    </citation>
    <scope>NUCLEOTIDE SEQUENCE [LARGE SCALE GENOMIC DNA]</scope>
    <source>
        <strain evidence="1 2">cv. SW786</strain>
    </source>
</reference>
<dbReference type="GO" id="GO:0004559">
    <property type="term" value="F:alpha-mannosidase activity"/>
    <property type="evidence" value="ECO:0007669"/>
    <property type="project" value="TreeGrafter"/>
</dbReference>
<dbReference type="Proteomes" id="UP000594261">
    <property type="component" value="Chromosome 11"/>
</dbReference>
<sequence length="210" mass="23614">MLDRRLVRDDGCGLGQGVMHNRSMNVVFHILMESNISSVSNPFPLSPSLLSHRVGAHLNYPLHAFVAKKAQDLSMQPLPRSFSPLAAPLLCDLHIVGLKVPRPSKYSQTPVEDPRFVLILQGYHWDSSYCRKGRSQCISVADEPVNLFYMFKGLAVLNARETSLNLLHEDTEMLGYTEQLADIAQEGHVLISPKTPMEIQAYKLELRPHQ</sequence>
<dbReference type="SUPFAM" id="SSF74650">
    <property type="entry name" value="Galactose mutarotase-like"/>
    <property type="match status" value="1"/>
</dbReference>
<dbReference type="AlphaFoldDB" id="A0A7N2MZA7"/>
<dbReference type="InParanoid" id="A0A7N2MZA7"/>
<dbReference type="PANTHER" id="PTHR11607">
    <property type="entry name" value="ALPHA-MANNOSIDASE"/>
    <property type="match status" value="1"/>
</dbReference>
<dbReference type="InterPro" id="IPR011013">
    <property type="entry name" value="Gal_mutarotase_sf_dom"/>
</dbReference>
<accession>A0A7N2MZA7</accession>
<dbReference type="OMA" id="SQCISVA"/>
<evidence type="ECO:0000313" key="2">
    <source>
        <dbReference type="Proteomes" id="UP000594261"/>
    </source>
</evidence>
<name>A0A7N2MZA7_QUELO</name>
<dbReference type="GO" id="GO:0006491">
    <property type="term" value="P:N-glycan processing"/>
    <property type="evidence" value="ECO:0007669"/>
    <property type="project" value="TreeGrafter"/>
</dbReference>
<evidence type="ECO:0000313" key="1">
    <source>
        <dbReference type="EnsemblPlants" id="QL11p048256:mrna:CDS:1"/>
    </source>
</evidence>
<dbReference type="EMBL" id="LRBV02000011">
    <property type="status" value="NOT_ANNOTATED_CDS"/>
    <property type="molecule type" value="Genomic_DNA"/>
</dbReference>
<dbReference type="GO" id="GO:0005975">
    <property type="term" value="P:carbohydrate metabolic process"/>
    <property type="evidence" value="ECO:0007669"/>
    <property type="project" value="InterPro"/>
</dbReference>
<dbReference type="Gene3D" id="2.70.98.30">
    <property type="entry name" value="Golgi alpha-mannosidase II, domain 4"/>
    <property type="match status" value="1"/>
</dbReference>
<keyword evidence="2" id="KW-1185">Reference proteome</keyword>
<protein>
    <submittedName>
        <fullName evidence="1">Uncharacterized protein</fullName>
    </submittedName>
</protein>
<dbReference type="InterPro" id="IPR050843">
    <property type="entry name" value="Glycosyl_Hydrlase_38"/>
</dbReference>
<proteinExistence type="predicted"/>
<dbReference type="GO" id="GO:0030246">
    <property type="term" value="F:carbohydrate binding"/>
    <property type="evidence" value="ECO:0007669"/>
    <property type="project" value="InterPro"/>
</dbReference>
<organism evidence="1 2">
    <name type="scientific">Quercus lobata</name>
    <name type="common">Valley oak</name>
    <dbReference type="NCBI Taxonomy" id="97700"/>
    <lineage>
        <taxon>Eukaryota</taxon>
        <taxon>Viridiplantae</taxon>
        <taxon>Streptophyta</taxon>
        <taxon>Embryophyta</taxon>
        <taxon>Tracheophyta</taxon>
        <taxon>Spermatophyta</taxon>
        <taxon>Magnoliopsida</taxon>
        <taxon>eudicotyledons</taxon>
        <taxon>Gunneridae</taxon>
        <taxon>Pentapetalae</taxon>
        <taxon>rosids</taxon>
        <taxon>fabids</taxon>
        <taxon>Fagales</taxon>
        <taxon>Fagaceae</taxon>
        <taxon>Quercus</taxon>
    </lineage>
</organism>
<dbReference type="PANTHER" id="PTHR11607:SF3">
    <property type="entry name" value="LYSOSOMAL ALPHA-MANNOSIDASE"/>
    <property type="match status" value="1"/>
</dbReference>
<dbReference type="GO" id="GO:0000139">
    <property type="term" value="C:Golgi membrane"/>
    <property type="evidence" value="ECO:0007669"/>
    <property type="project" value="TreeGrafter"/>
</dbReference>
<reference evidence="1" key="2">
    <citation type="submission" date="2021-01" db="UniProtKB">
        <authorList>
            <consortium name="EnsemblPlants"/>
        </authorList>
    </citation>
    <scope>IDENTIFICATION</scope>
</reference>